<dbReference type="Pfam" id="PF12974">
    <property type="entry name" value="Phosphonate-bd"/>
    <property type="match status" value="1"/>
</dbReference>
<dbReference type="AlphaFoldDB" id="A0A177NKD3"/>
<evidence type="ECO:0000256" key="1">
    <source>
        <dbReference type="SAM" id="SignalP"/>
    </source>
</evidence>
<keyword evidence="1" id="KW-0732">Signal</keyword>
<dbReference type="RefSeq" id="WP_066979336.1">
    <property type="nucleotide sequence ID" value="NZ_LUUI01000079.1"/>
</dbReference>
<comment type="caution">
    <text evidence="2">The sequence shown here is derived from an EMBL/GenBank/DDBJ whole genome shotgun (WGS) entry which is preliminary data.</text>
</comment>
<sequence length="279" mass="30504">MRKSYLIMLASLLAPFSVSAAPDAEMIVVCYPGGSVNAKEANGAMSSMLRVVERVGQWQENSFNSVFLTKSDDCKKQIADNNPKFAITSLGLYLELRNQHKLVPIVQPKINGQTSEHYRVMVQKDKFKSLDELKGKTLGGTVLEEPAFVGKIVFAGKYDPASFFDLKPSNQAIRALRSLNKGELDAVILNEQQFGGLGSLQMDTSLEAIFTSEEIPLMGVVANSGSTSVEERARFGKALEAMCTDAEGKKLCELFGVESFNSVDASLFEPMVKLWANGQ</sequence>
<organism evidence="2 3">
    <name type="scientific">Methylomonas lenta</name>
    <dbReference type="NCBI Taxonomy" id="980561"/>
    <lineage>
        <taxon>Bacteria</taxon>
        <taxon>Pseudomonadati</taxon>
        <taxon>Pseudomonadota</taxon>
        <taxon>Gammaproteobacteria</taxon>
        <taxon>Methylococcales</taxon>
        <taxon>Methylococcaceae</taxon>
        <taxon>Methylomonas</taxon>
    </lineage>
</organism>
<dbReference type="NCBIfam" id="NF045601">
    <property type="entry name" value="BstB"/>
    <property type="match status" value="1"/>
</dbReference>
<evidence type="ECO:0000313" key="2">
    <source>
        <dbReference type="EMBL" id="OAI18365.1"/>
    </source>
</evidence>
<gene>
    <name evidence="2" type="ORF">A1359_05075</name>
</gene>
<keyword evidence="3" id="KW-1185">Reference proteome</keyword>
<evidence type="ECO:0000313" key="3">
    <source>
        <dbReference type="Proteomes" id="UP000078476"/>
    </source>
</evidence>
<reference evidence="2 3" key="1">
    <citation type="submission" date="2016-03" db="EMBL/GenBank/DDBJ databases">
        <authorList>
            <person name="Ploux O."/>
        </authorList>
    </citation>
    <scope>NUCLEOTIDE SEQUENCE [LARGE SCALE GENOMIC DNA]</scope>
    <source>
        <strain evidence="2 3">R-45370</strain>
    </source>
</reference>
<name>A0A177NKD3_9GAMM</name>
<feature type="signal peptide" evidence="1">
    <location>
        <begin position="1"/>
        <end position="20"/>
    </location>
</feature>
<protein>
    <recommendedName>
        <fullName evidence="4">Solute-binding protein family 3/N-terminal domain-containing protein</fullName>
    </recommendedName>
</protein>
<dbReference type="SUPFAM" id="SSF53850">
    <property type="entry name" value="Periplasmic binding protein-like II"/>
    <property type="match status" value="1"/>
</dbReference>
<proteinExistence type="predicted"/>
<dbReference type="EMBL" id="LUUI01000079">
    <property type="protein sequence ID" value="OAI18365.1"/>
    <property type="molecule type" value="Genomic_DNA"/>
</dbReference>
<feature type="chain" id="PRO_5008069242" description="Solute-binding protein family 3/N-terminal domain-containing protein" evidence="1">
    <location>
        <begin position="21"/>
        <end position="279"/>
    </location>
</feature>
<dbReference type="STRING" id="980561.A1359_05075"/>
<accession>A0A177NKD3</accession>
<dbReference type="Proteomes" id="UP000078476">
    <property type="component" value="Unassembled WGS sequence"/>
</dbReference>
<evidence type="ECO:0008006" key="4">
    <source>
        <dbReference type="Google" id="ProtNLM"/>
    </source>
</evidence>
<dbReference type="OrthoDB" id="5562708at2"/>